<dbReference type="EMBL" id="JAANAS010000032">
    <property type="protein sequence ID" value="NGZ89163.1"/>
    <property type="molecule type" value="Genomic_DNA"/>
</dbReference>
<evidence type="ECO:0000256" key="1">
    <source>
        <dbReference type="SAM" id="Coils"/>
    </source>
</evidence>
<dbReference type="InterPro" id="IPR019534">
    <property type="entry name" value="DUF2452"/>
</dbReference>
<sequence>MPKKKPDQVVFNEKENKYNASLLPYATNTGAPKIEATDVTAWKNSNISKVNHQIKTKFEALKKEYENLMEQYEYNNLVYQANYSFEPIVGQVYFLYESSKKGLFLSLISPEECNFDYRGSFQLNEDKMWIRADKEG</sequence>
<protein>
    <submittedName>
        <fullName evidence="2">DUF2452 domain-containing protein</fullName>
    </submittedName>
</protein>
<evidence type="ECO:0000313" key="2">
    <source>
        <dbReference type="EMBL" id="NGZ89163.1"/>
    </source>
</evidence>
<name>A0A967DYI5_9FLAO</name>
<comment type="caution">
    <text evidence="2">The sequence shown here is derived from an EMBL/GenBank/DDBJ whole genome shotgun (WGS) entry which is preliminary data.</text>
</comment>
<keyword evidence="1" id="KW-0175">Coiled coil</keyword>
<dbReference type="RefSeq" id="WP_166399429.1">
    <property type="nucleotide sequence ID" value="NZ_JAANAS010000032.1"/>
</dbReference>
<accession>A0A967DYI5</accession>
<keyword evidence="3" id="KW-1185">Reference proteome</keyword>
<feature type="coiled-coil region" evidence="1">
    <location>
        <begin position="51"/>
        <end position="82"/>
    </location>
</feature>
<organism evidence="2 3">
    <name type="scientific">Psychroflexus maritimus</name>
    <dbReference type="NCBI Taxonomy" id="2714865"/>
    <lineage>
        <taxon>Bacteria</taxon>
        <taxon>Pseudomonadati</taxon>
        <taxon>Bacteroidota</taxon>
        <taxon>Flavobacteriia</taxon>
        <taxon>Flavobacteriales</taxon>
        <taxon>Flavobacteriaceae</taxon>
        <taxon>Psychroflexus</taxon>
    </lineage>
</organism>
<dbReference type="Proteomes" id="UP000643701">
    <property type="component" value="Unassembled WGS sequence"/>
</dbReference>
<dbReference type="Pfam" id="PF10504">
    <property type="entry name" value="DUF2452"/>
    <property type="match status" value="1"/>
</dbReference>
<reference evidence="2" key="1">
    <citation type="submission" date="2020-03" db="EMBL/GenBank/DDBJ databases">
        <title>Psychroflexus Maritimus sp. nov., isolate from marine sediment.</title>
        <authorList>
            <person name="Zhong Y.-L."/>
        </authorList>
    </citation>
    <scope>NUCLEOTIDE SEQUENCE</scope>
    <source>
        <strain evidence="2">C1</strain>
    </source>
</reference>
<gene>
    <name evidence="2" type="ORF">G7034_02740</name>
</gene>
<dbReference type="AlphaFoldDB" id="A0A967DYI5"/>
<evidence type="ECO:0000313" key="3">
    <source>
        <dbReference type="Proteomes" id="UP000643701"/>
    </source>
</evidence>
<proteinExistence type="predicted"/>